<organism evidence="1 2">
    <name type="scientific">Danionella cerebrum</name>
    <dbReference type="NCBI Taxonomy" id="2873325"/>
    <lineage>
        <taxon>Eukaryota</taxon>
        <taxon>Metazoa</taxon>
        <taxon>Chordata</taxon>
        <taxon>Craniata</taxon>
        <taxon>Vertebrata</taxon>
        <taxon>Euteleostomi</taxon>
        <taxon>Actinopterygii</taxon>
        <taxon>Neopterygii</taxon>
        <taxon>Teleostei</taxon>
        <taxon>Ostariophysi</taxon>
        <taxon>Cypriniformes</taxon>
        <taxon>Danionidae</taxon>
        <taxon>Danioninae</taxon>
        <taxon>Danionella</taxon>
    </lineage>
</organism>
<protein>
    <submittedName>
        <fullName evidence="1">Uncharacterized protein</fullName>
    </submittedName>
</protein>
<dbReference type="PANTHER" id="PTHR31025:SF30">
    <property type="entry name" value="SI:DKEY-15H8.17"/>
    <property type="match status" value="1"/>
</dbReference>
<gene>
    <name evidence="1" type="ORF">DNTS_033701</name>
</gene>
<evidence type="ECO:0000313" key="1">
    <source>
        <dbReference type="EMBL" id="TRY89934.1"/>
    </source>
</evidence>
<sequence length="170" mass="19075">SSISEHHKCWRRDNEQEASTISLHLLLPNRLVLIADDFSSGTCGPAGESWCIMGKPTVDVSDSQAIELVKSSEARRKHCGRVPCSGDTWSNGHWMLTIEGEVVCESTHPSFLSGLATFFAAFYVFNLEYPEEAACTMEFIQRFSMWRMASGAELFVFFWLSCDPCVHVLI</sequence>
<dbReference type="PANTHER" id="PTHR31025">
    <property type="entry name" value="SI:CH211-196P9.1-RELATED"/>
    <property type="match status" value="1"/>
</dbReference>
<accession>A0A553QJ28</accession>
<dbReference type="STRING" id="623744.A0A553QJ28"/>
<name>A0A553QJ28_9TELE</name>
<evidence type="ECO:0000313" key="2">
    <source>
        <dbReference type="Proteomes" id="UP000316079"/>
    </source>
</evidence>
<feature type="non-terminal residue" evidence="1">
    <location>
        <position position="1"/>
    </location>
</feature>
<dbReference type="Proteomes" id="UP000316079">
    <property type="component" value="Unassembled WGS sequence"/>
</dbReference>
<proteinExistence type="predicted"/>
<dbReference type="OrthoDB" id="8196415at2759"/>
<dbReference type="AlphaFoldDB" id="A0A553QJ28"/>
<keyword evidence="2" id="KW-1185">Reference proteome</keyword>
<reference evidence="1 2" key="1">
    <citation type="journal article" date="2019" name="Sci. Data">
        <title>Hybrid genome assembly and annotation of Danionella translucida.</title>
        <authorList>
            <person name="Kadobianskyi M."/>
            <person name="Schulze L."/>
            <person name="Schuelke M."/>
            <person name="Judkewitz B."/>
        </authorList>
    </citation>
    <scope>NUCLEOTIDE SEQUENCE [LARGE SCALE GENOMIC DNA]</scope>
    <source>
        <strain evidence="1 2">Bolton</strain>
    </source>
</reference>
<dbReference type="EMBL" id="SRMA01025889">
    <property type="protein sequence ID" value="TRY89934.1"/>
    <property type="molecule type" value="Genomic_DNA"/>
</dbReference>
<comment type="caution">
    <text evidence="1">The sequence shown here is derived from an EMBL/GenBank/DDBJ whole genome shotgun (WGS) entry which is preliminary data.</text>
</comment>